<proteinExistence type="predicted"/>
<dbReference type="EMBL" id="JASBWS010000012">
    <property type="protein sequence ID" value="KAJ9113486.1"/>
    <property type="molecule type" value="Genomic_DNA"/>
</dbReference>
<organism evidence="1 2">
    <name type="scientific">Naganishia adeliensis</name>
    <dbReference type="NCBI Taxonomy" id="92952"/>
    <lineage>
        <taxon>Eukaryota</taxon>
        <taxon>Fungi</taxon>
        <taxon>Dikarya</taxon>
        <taxon>Basidiomycota</taxon>
        <taxon>Agaricomycotina</taxon>
        <taxon>Tremellomycetes</taxon>
        <taxon>Filobasidiales</taxon>
        <taxon>Filobasidiaceae</taxon>
        <taxon>Naganishia</taxon>
    </lineage>
</organism>
<comment type="caution">
    <text evidence="1">The sequence shown here is derived from an EMBL/GenBank/DDBJ whole genome shotgun (WGS) entry which is preliminary data.</text>
</comment>
<dbReference type="Proteomes" id="UP001230649">
    <property type="component" value="Unassembled WGS sequence"/>
</dbReference>
<keyword evidence="2" id="KW-1185">Reference proteome</keyword>
<evidence type="ECO:0000313" key="2">
    <source>
        <dbReference type="Proteomes" id="UP001230649"/>
    </source>
</evidence>
<sequence length="512" mass="56212">MSKRKITNADKVKTEESKPVLPAAKTEASPRKRQKTATTSSPPKRIKRTSSSSSADDLVEVKDAFPDWPAPRYAMEKAREFILEIARSQRRVLLLPDKDADGLTSGYVLFKTLELLGLPPSNIFVHVLSKETNVHSPSEIETVEKLVEEHDIERVVVLDQGSRPGPVVRNLKDGLGAVLVIDHHQSEDFPDGATVLTACKSSPIANASLLTYLTCLPLHPDVQEKTDWVALMGTVGDLGTGIKWKEPPWPAHIAQTSKTYGSKTIADAVGAINAPRRTAEYNVKKAWDILIAANNPREVANNAWLKLCRLDVNEEIEKWGRQREFSLHSATITSVDNECLSAPRFSEDGKVALVRVATGFQVHPVVATRWAGTLRKAKTLVMVMCANTAFNPDPDMVSFSCRLSSALRELPEAERPSLISLLKSYGEKVEGFKERVGDNFARGHNEATGGIIRREEFEKLLVAMGIDENKAKSPAKSATKTGKGKVIDPKQKNGIKDFFKVAPPPATSVSES</sequence>
<reference evidence="1" key="1">
    <citation type="submission" date="2023-04" db="EMBL/GenBank/DDBJ databases">
        <title>Draft Genome sequencing of Naganishia species isolated from polar environments using Oxford Nanopore Technology.</title>
        <authorList>
            <person name="Leo P."/>
            <person name="Venkateswaran K."/>
        </authorList>
    </citation>
    <scope>NUCLEOTIDE SEQUENCE</scope>
    <source>
        <strain evidence="1">MNA-CCFEE 5262</strain>
    </source>
</reference>
<evidence type="ECO:0000313" key="1">
    <source>
        <dbReference type="EMBL" id="KAJ9113486.1"/>
    </source>
</evidence>
<name>A0ACC2WRL9_9TREE</name>
<gene>
    <name evidence="1" type="ORF">QFC20_001836</name>
</gene>
<accession>A0ACC2WRL9</accession>
<protein>
    <submittedName>
        <fullName evidence="1">Uncharacterized protein</fullName>
    </submittedName>
</protein>